<gene>
    <name evidence="2" type="ORF">Cgig2_017530</name>
</gene>
<evidence type="ECO:0000313" key="2">
    <source>
        <dbReference type="EMBL" id="KAJ8424323.1"/>
    </source>
</evidence>
<feature type="region of interest" description="Disordered" evidence="1">
    <location>
        <begin position="136"/>
        <end position="176"/>
    </location>
</feature>
<keyword evidence="3" id="KW-1185">Reference proteome</keyword>
<dbReference type="AlphaFoldDB" id="A0A9Q1JLZ6"/>
<feature type="compositionally biased region" description="Low complexity" evidence="1">
    <location>
        <begin position="140"/>
        <end position="150"/>
    </location>
</feature>
<feature type="region of interest" description="Disordered" evidence="1">
    <location>
        <begin position="1"/>
        <end position="63"/>
    </location>
</feature>
<feature type="compositionally biased region" description="Polar residues" evidence="1">
    <location>
        <begin position="9"/>
        <end position="19"/>
    </location>
</feature>
<evidence type="ECO:0000256" key="1">
    <source>
        <dbReference type="SAM" id="MobiDB-lite"/>
    </source>
</evidence>
<comment type="caution">
    <text evidence="2">The sequence shown here is derived from an EMBL/GenBank/DDBJ whole genome shotgun (WGS) entry which is preliminary data.</text>
</comment>
<sequence>MFAVPSHQAKPTSIDTNSPAPFYHANLLNSSQLPHDGPSPGSQLPTDLDGSSHHNPSSKDKEAIPTFSRVVKLEMGGLGGLILFLSLRIPNSHRKCGILPTPSHFTAPKVNTVPPPITPPTVVVSDNFCARGDMGMTSGTTLEPTPLPTTSWQARKSQVPPVVSDLETDLPLDDED</sequence>
<proteinExistence type="predicted"/>
<dbReference type="Proteomes" id="UP001153076">
    <property type="component" value="Unassembled WGS sequence"/>
</dbReference>
<evidence type="ECO:0000313" key="3">
    <source>
        <dbReference type="Proteomes" id="UP001153076"/>
    </source>
</evidence>
<protein>
    <submittedName>
        <fullName evidence="2">Uncharacterized protein</fullName>
    </submittedName>
</protein>
<feature type="compositionally biased region" description="Acidic residues" evidence="1">
    <location>
        <begin position="166"/>
        <end position="176"/>
    </location>
</feature>
<name>A0A9Q1JLZ6_9CARY</name>
<dbReference type="EMBL" id="JAKOGI010001710">
    <property type="protein sequence ID" value="KAJ8424323.1"/>
    <property type="molecule type" value="Genomic_DNA"/>
</dbReference>
<accession>A0A9Q1JLZ6</accession>
<reference evidence="2" key="1">
    <citation type="submission" date="2022-04" db="EMBL/GenBank/DDBJ databases">
        <title>Carnegiea gigantea Genome sequencing and assembly v2.</title>
        <authorList>
            <person name="Copetti D."/>
            <person name="Sanderson M.J."/>
            <person name="Burquez A."/>
            <person name="Wojciechowski M.F."/>
        </authorList>
    </citation>
    <scope>NUCLEOTIDE SEQUENCE</scope>
    <source>
        <strain evidence="2">SGP5-SGP5p</strain>
        <tissue evidence="2">Aerial part</tissue>
    </source>
</reference>
<organism evidence="2 3">
    <name type="scientific">Carnegiea gigantea</name>
    <dbReference type="NCBI Taxonomy" id="171969"/>
    <lineage>
        <taxon>Eukaryota</taxon>
        <taxon>Viridiplantae</taxon>
        <taxon>Streptophyta</taxon>
        <taxon>Embryophyta</taxon>
        <taxon>Tracheophyta</taxon>
        <taxon>Spermatophyta</taxon>
        <taxon>Magnoliopsida</taxon>
        <taxon>eudicotyledons</taxon>
        <taxon>Gunneridae</taxon>
        <taxon>Pentapetalae</taxon>
        <taxon>Caryophyllales</taxon>
        <taxon>Cactineae</taxon>
        <taxon>Cactaceae</taxon>
        <taxon>Cactoideae</taxon>
        <taxon>Echinocereeae</taxon>
        <taxon>Carnegiea</taxon>
    </lineage>
</organism>